<dbReference type="EMBL" id="RJVU01018580">
    <property type="protein sequence ID" value="ROL51500.1"/>
    <property type="molecule type" value="Genomic_DNA"/>
</dbReference>
<name>A0A3N0YZ80_ANAGA</name>
<evidence type="ECO:0000313" key="3">
    <source>
        <dbReference type="Proteomes" id="UP000281406"/>
    </source>
</evidence>
<dbReference type="Proteomes" id="UP000281406">
    <property type="component" value="Unassembled WGS sequence"/>
</dbReference>
<gene>
    <name evidence="2" type="ORF">DPX16_3189</name>
</gene>
<feature type="compositionally biased region" description="Basic and acidic residues" evidence="1">
    <location>
        <begin position="55"/>
        <end position="99"/>
    </location>
</feature>
<protein>
    <submittedName>
        <fullName evidence="2">Uncharacterized protein</fullName>
    </submittedName>
</protein>
<feature type="region of interest" description="Disordered" evidence="1">
    <location>
        <begin position="55"/>
        <end position="106"/>
    </location>
</feature>
<keyword evidence="3" id="KW-1185">Reference proteome</keyword>
<sequence>MRVAVKDPAEVRKESGDTSDPKHLAFIVTGHAISNKTQTDGSLRIKVSVDFRRPVGTATERKSASDRREDSKMREMHRLPRTEQKHTLPLREPDRRQDEVNATVSS</sequence>
<comment type="caution">
    <text evidence="2">The sequence shown here is derived from an EMBL/GenBank/DDBJ whole genome shotgun (WGS) entry which is preliminary data.</text>
</comment>
<accession>A0A3N0YZ80</accession>
<proteinExistence type="predicted"/>
<evidence type="ECO:0000256" key="1">
    <source>
        <dbReference type="SAM" id="MobiDB-lite"/>
    </source>
</evidence>
<organism evidence="2 3">
    <name type="scientific">Anabarilius grahami</name>
    <name type="common">Kanglang fish</name>
    <name type="synonym">Barilius grahami</name>
    <dbReference type="NCBI Taxonomy" id="495550"/>
    <lineage>
        <taxon>Eukaryota</taxon>
        <taxon>Metazoa</taxon>
        <taxon>Chordata</taxon>
        <taxon>Craniata</taxon>
        <taxon>Vertebrata</taxon>
        <taxon>Euteleostomi</taxon>
        <taxon>Actinopterygii</taxon>
        <taxon>Neopterygii</taxon>
        <taxon>Teleostei</taxon>
        <taxon>Ostariophysi</taxon>
        <taxon>Cypriniformes</taxon>
        <taxon>Xenocyprididae</taxon>
        <taxon>Xenocypridinae</taxon>
        <taxon>Xenocypridinae incertae sedis</taxon>
        <taxon>Anabarilius</taxon>
    </lineage>
</organism>
<evidence type="ECO:0000313" key="2">
    <source>
        <dbReference type="EMBL" id="ROL51500.1"/>
    </source>
</evidence>
<feature type="region of interest" description="Disordered" evidence="1">
    <location>
        <begin position="1"/>
        <end position="22"/>
    </location>
</feature>
<dbReference type="AlphaFoldDB" id="A0A3N0YZ80"/>
<reference evidence="2 3" key="1">
    <citation type="submission" date="2018-10" db="EMBL/GenBank/DDBJ databases">
        <title>Genome assembly for a Yunnan-Guizhou Plateau 3E fish, Anabarilius grahami (Regan), and its evolutionary and genetic applications.</title>
        <authorList>
            <person name="Jiang W."/>
        </authorList>
    </citation>
    <scope>NUCLEOTIDE SEQUENCE [LARGE SCALE GENOMIC DNA]</scope>
    <source>
        <strain evidence="2">AG-KIZ</strain>
        <tissue evidence="2">Muscle</tissue>
    </source>
</reference>